<gene>
    <name evidence="18" type="ORF">E6O75_ATG04922</name>
</gene>
<dbReference type="GO" id="GO:0005737">
    <property type="term" value="C:cytoplasm"/>
    <property type="evidence" value="ECO:0007669"/>
    <property type="project" value="UniProtKB-SubCell"/>
</dbReference>
<evidence type="ECO:0000256" key="6">
    <source>
        <dbReference type="ARBA" id="ARBA00022438"/>
    </source>
</evidence>
<dbReference type="STRING" id="86259.A0A4Z1PH94"/>
<dbReference type="GO" id="GO:0004177">
    <property type="term" value="F:aminopeptidase activity"/>
    <property type="evidence" value="ECO:0007669"/>
    <property type="project" value="UniProtKB-KW"/>
</dbReference>
<comment type="caution">
    <text evidence="18">The sequence shown here is derived from an EMBL/GenBank/DDBJ whole genome shotgun (WGS) entry which is preliminary data.</text>
</comment>
<keyword evidence="12 15" id="KW-0482">Metalloprotease</keyword>
<proteinExistence type="inferred from homology"/>
<sequence length="705" mass="78945">MAIDEETLKHYLADNPPSVVPLEIKPHFEALSDEEKLYAHFISRACFAGTRIVLRQCSPESESIYEFIIELHNAFKGDWKAVQEKAGLSDEELKHFLSYSAQFLGNCGNYKSFGDSKFIPRIDPITFKAIGALTPKTIQLWEQIKDGLFAGRDVGLMHLGYPDAGHLSTYYPNSPDITKEEITIISDFLESKKFLPENTRIRKIPDGFEVLIASQTDRPNSDQLDIAESQWDLEGKLRGKKLFLSFGDHGKEMGTIADAIENARKHAANENQVKMMEEYSKSFRTGSLQAYKESQRYWIRDKGPMVESDIGFVETYRDPHGIRGEWEGFAAMVNKERTKAFGKLVDAAPSLIPKLPWNKDFEKDKFLSPDFTSLEVLTFAGSGIPAGINIPNYDDIRQTEGFKNVSLGNVLSAKAPDEKIPFIKDADQAVYQKCRDAAFEVQVGLHELLGHGCGKLLQETAPGEYNFDIKNPPIDPLTGKPVTSWYKPGQTWGSTFGATAASYEECRAEAVAMALSCDFEVLQIFGFGDGKLDINNDAGDILFASYLSMARAGIAALEFWDPKARKWGQAHMQARFSILRTFLDAGPEFCALDYTKDDLSDLTIKIDRNKIISIGRSAVDKYLQKLHIYKATADVEGGIGMYNDITEVDSFFADKVRPIVIAKKTPRKVFVQANTFVHGDGKIELREYEASPAGLIKSYAERTYI</sequence>
<feature type="binding site" evidence="17">
    <location>
        <position position="446"/>
    </location>
    <ligand>
        <name>Zn(2+)</name>
        <dbReference type="ChEBI" id="CHEBI:29105"/>
        <note>catalytic</note>
    </ligand>
</feature>
<organism evidence="18 19">
    <name type="scientific">Venturia nashicola</name>
    <dbReference type="NCBI Taxonomy" id="86259"/>
    <lineage>
        <taxon>Eukaryota</taxon>
        <taxon>Fungi</taxon>
        <taxon>Dikarya</taxon>
        <taxon>Ascomycota</taxon>
        <taxon>Pezizomycotina</taxon>
        <taxon>Dothideomycetes</taxon>
        <taxon>Pleosporomycetidae</taxon>
        <taxon>Venturiales</taxon>
        <taxon>Venturiaceae</taxon>
        <taxon>Venturia</taxon>
    </lineage>
</organism>
<keyword evidence="8 15" id="KW-0645">Protease</keyword>
<dbReference type="PIRSF" id="PIRSF007828">
    <property type="entry name" value="Dipeptidyl-peptidase_III"/>
    <property type="match status" value="1"/>
</dbReference>
<dbReference type="EMBL" id="SNSC02000009">
    <property type="protein sequence ID" value="TID21527.1"/>
    <property type="molecule type" value="Genomic_DNA"/>
</dbReference>
<keyword evidence="10 15" id="KW-0378">Hydrolase</keyword>
<dbReference type="PANTHER" id="PTHR23422:SF11">
    <property type="entry name" value="DIPEPTIDYL PEPTIDASE 3"/>
    <property type="match status" value="1"/>
</dbReference>
<evidence type="ECO:0000256" key="5">
    <source>
        <dbReference type="ARBA" id="ARBA00014713"/>
    </source>
</evidence>
<feature type="binding site" evidence="17">
    <location>
        <position position="505"/>
    </location>
    <ligand>
        <name>Zn(2+)</name>
        <dbReference type="ChEBI" id="CHEBI:29105"/>
        <note>catalytic</note>
    </ligand>
</feature>
<evidence type="ECO:0000256" key="10">
    <source>
        <dbReference type="ARBA" id="ARBA00022801"/>
    </source>
</evidence>
<dbReference type="Proteomes" id="UP000298493">
    <property type="component" value="Unassembled WGS sequence"/>
</dbReference>
<evidence type="ECO:0000256" key="9">
    <source>
        <dbReference type="ARBA" id="ARBA00022723"/>
    </source>
</evidence>
<evidence type="ECO:0000256" key="2">
    <source>
        <dbReference type="ARBA" id="ARBA00004496"/>
    </source>
</evidence>
<dbReference type="EC" id="3.4.14.4" evidence="4 15"/>
<evidence type="ECO:0000256" key="14">
    <source>
        <dbReference type="ARBA" id="ARBA00032119"/>
    </source>
</evidence>
<accession>A0A4Z1PH94</accession>
<feature type="active site" evidence="16">
    <location>
        <position position="447"/>
    </location>
</feature>
<name>A0A4Z1PH94_9PEZI</name>
<evidence type="ECO:0000256" key="13">
    <source>
        <dbReference type="ARBA" id="ARBA00031288"/>
    </source>
</evidence>
<dbReference type="InterPro" id="IPR039461">
    <property type="entry name" value="Peptidase_M49"/>
</dbReference>
<dbReference type="AlphaFoldDB" id="A0A4Z1PH94"/>
<dbReference type="FunFam" id="3.30.540.30:FF:000002">
    <property type="entry name" value="Dipeptidyl peptidase 3"/>
    <property type="match status" value="1"/>
</dbReference>
<dbReference type="GO" id="GO:0008235">
    <property type="term" value="F:metalloexopeptidase activity"/>
    <property type="evidence" value="ECO:0007669"/>
    <property type="project" value="InterPro"/>
</dbReference>
<dbReference type="FunFam" id="3.30.540.30:FF:000004">
    <property type="entry name" value="Dipeptidyl peptidase 3"/>
    <property type="match status" value="1"/>
</dbReference>
<evidence type="ECO:0000313" key="18">
    <source>
        <dbReference type="EMBL" id="TID21527.1"/>
    </source>
</evidence>
<dbReference type="FunFam" id="3.30.540.30:FF:000001">
    <property type="entry name" value="Dipeptidyl peptidase 3"/>
    <property type="match status" value="1"/>
</dbReference>
<evidence type="ECO:0000256" key="1">
    <source>
        <dbReference type="ARBA" id="ARBA00001336"/>
    </source>
</evidence>
<dbReference type="Gene3D" id="3.30.540.30">
    <property type="match status" value="3"/>
</dbReference>
<keyword evidence="19" id="KW-1185">Reference proteome</keyword>
<keyword evidence="6 15" id="KW-0031">Aminopeptidase</keyword>
<keyword evidence="11 15" id="KW-0862">Zinc</keyword>
<dbReference type="GO" id="GO:0046872">
    <property type="term" value="F:metal ion binding"/>
    <property type="evidence" value="ECO:0007669"/>
    <property type="project" value="UniProtKB-KW"/>
</dbReference>
<dbReference type="GO" id="GO:0006508">
    <property type="term" value="P:proteolysis"/>
    <property type="evidence" value="ECO:0007669"/>
    <property type="project" value="UniProtKB-KW"/>
</dbReference>
<keyword evidence="9 15" id="KW-0479">Metal-binding</keyword>
<evidence type="ECO:0000256" key="3">
    <source>
        <dbReference type="ARBA" id="ARBA00010200"/>
    </source>
</evidence>
<comment type="cofactor">
    <cofactor evidence="15 17">
        <name>Zn(2+)</name>
        <dbReference type="ChEBI" id="CHEBI:29105"/>
    </cofactor>
    <text evidence="15 17">Binds 1 zinc ion per subunit.</text>
</comment>
<evidence type="ECO:0000256" key="17">
    <source>
        <dbReference type="PIRSR" id="PIRSR007828-2"/>
    </source>
</evidence>
<dbReference type="PANTHER" id="PTHR23422">
    <property type="entry name" value="DIPEPTIDYL PEPTIDASE III-RELATED"/>
    <property type="match status" value="1"/>
</dbReference>
<keyword evidence="7 15" id="KW-0963">Cytoplasm</keyword>
<comment type="subcellular location">
    <subcellularLocation>
        <location evidence="2">Cytoplasm</location>
    </subcellularLocation>
</comment>
<dbReference type="Pfam" id="PF03571">
    <property type="entry name" value="Peptidase_M49"/>
    <property type="match status" value="1"/>
</dbReference>
<dbReference type="InterPro" id="IPR005317">
    <property type="entry name" value="Dipeptidyl-peptase3"/>
</dbReference>
<feature type="binding site" evidence="17">
    <location>
        <position position="451"/>
    </location>
    <ligand>
        <name>Zn(2+)</name>
        <dbReference type="ChEBI" id="CHEBI:29105"/>
        <note>catalytic</note>
    </ligand>
</feature>
<evidence type="ECO:0000256" key="7">
    <source>
        <dbReference type="ARBA" id="ARBA00022490"/>
    </source>
</evidence>
<reference evidence="18 19" key="1">
    <citation type="submission" date="2019-04" db="EMBL/GenBank/DDBJ databases">
        <title>High contiguity whole genome sequence and gene annotation resource for two Venturia nashicola isolates.</title>
        <authorList>
            <person name="Prokchorchik M."/>
            <person name="Won K."/>
            <person name="Lee Y."/>
            <person name="Choi E.D."/>
            <person name="Segonzac C."/>
            <person name="Sohn K.H."/>
        </authorList>
    </citation>
    <scope>NUCLEOTIDE SEQUENCE [LARGE SCALE GENOMIC DNA]</scope>
    <source>
        <strain evidence="18 19">PRI2</strain>
    </source>
</reference>
<evidence type="ECO:0000256" key="11">
    <source>
        <dbReference type="ARBA" id="ARBA00022833"/>
    </source>
</evidence>
<protein>
    <recommendedName>
        <fullName evidence="5 15">Dipeptidyl peptidase 3</fullName>
        <ecNumber evidence="4 15">3.4.14.4</ecNumber>
    </recommendedName>
    <alternativeName>
        <fullName evidence="13 15">Dipeptidyl aminopeptidase III</fullName>
    </alternativeName>
    <alternativeName>
        <fullName evidence="14 15">Dipeptidyl peptidase III</fullName>
    </alternativeName>
</protein>
<comment type="similarity">
    <text evidence="3 15">Belongs to the peptidase M49 family.</text>
</comment>
<evidence type="ECO:0000256" key="15">
    <source>
        <dbReference type="PIRNR" id="PIRNR007828"/>
    </source>
</evidence>
<evidence type="ECO:0000256" key="4">
    <source>
        <dbReference type="ARBA" id="ARBA00012063"/>
    </source>
</evidence>
<evidence type="ECO:0000256" key="12">
    <source>
        <dbReference type="ARBA" id="ARBA00023049"/>
    </source>
</evidence>
<evidence type="ECO:0000313" key="19">
    <source>
        <dbReference type="Proteomes" id="UP000298493"/>
    </source>
</evidence>
<evidence type="ECO:0000256" key="8">
    <source>
        <dbReference type="ARBA" id="ARBA00022670"/>
    </source>
</evidence>
<evidence type="ECO:0000256" key="16">
    <source>
        <dbReference type="PIRSR" id="PIRSR007828-1"/>
    </source>
</evidence>
<comment type="catalytic activity">
    <reaction evidence="1 15">
        <text>Release of an N-terminal dipeptide from a peptide comprising four or more residues, with broad specificity. Also acts on dipeptidyl 2-naphthylamides.</text>
        <dbReference type="EC" id="3.4.14.4"/>
    </reaction>
</comment>
<dbReference type="GO" id="GO:0008239">
    <property type="term" value="F:dipeptidyl-peptidase activity"/>
    <property type="evidence" value="ECO:0007669"/>
    <property type="project" value="UniProtKB-UniRule"/>
</dbReference>